<dbReference type="EMBL" id="BKCP01010626">
    <property type="protein sequence ID" value="GER53680.1"/>
    <property type="molecule type" value="Genomic_DNA"/>
</dbReference>
<dbReference type="GO" id="GO:0008233">
    <property type="term" value="F:peptidase activity"/>
    <property type="evidence" value="ECO:0007669"/>
    <property type="project" value="UniProtKB-KW"/>
</dbReference>
<feature type="region of interest" description="Disordered" evidence="1">
    <location>
        <begin position="101"/>
        <end position="130"/>
    </location>
</feature>
<keyword evidence="2" id="KW-1133">Transmembrane helix</keyword>
<sequence length="453" mass="48545">MGSSFPSHQLSNGLYVSGLPEQPKEKTSTKCSVAVPYTGGDSKKSGELSKMFVIPPDGSKSRKTGPMIQSGSAARASYSTPGPVSSMGLSSLASMKRLNSGPLSKHGEPIKKYSGPQSGAVTPVNRQTSGPLTPFLPTTGLITSGPISSGPLNHSGALRNASGSMKLQGGSSVGKNMAVTTIGQENISHSFMENFPRPILWGIVMLFMMGFIAGGFILGAVNNAILLAVLVALFCLAVILLVWNLCWARKAVVGYIADYPDSELRAAKNGQFVKVTGVVACSNVPLKSSFQNFPRCVFTSSSLFEYRGWGSKWALQFSEKHAVDFYISDFQSGLRALVKAGYGARVIPYVDESVTIDVDPSKNDTPPKFIHWLGERNLSLQDRLMRLKEGSIKEGSTVSVMGIVQRNENMLMIVPPNEPFTTGCQWANCTLPASFDGLVLWSDDASDENVIPV</sequence>
<feature type="transmembrane region" description="Helical" evidence="2">
    <location>
        <begin position="199"/>
        <end position="218"/>
    </location>
</feature>
<protein>
    <submittedName>
        <fullName evidence="3">Ubiquitin-specific protease family C19-related protein</fullName>
    </submittedName>
</protein>
<feature type="compositionally biased region" description="Polar residues" evidence="1">
    <location>
        <begin position="67"/>
        <end position="85"/>
    </location>
</feature>
<evidence type="ECO:0000256" key="1">
    <source>
        <dbReference type="SAM" id="MobiDB-lite"/>
    </source>
</evidence>
<feature type="compositionally biased region" description="Polar residues" evidence="1">
    <location>
        <begin position="1"/>
        <end position="14"/>
    </location>
</feature>
<keyword evidence="2" id="KW-0472">Membrane</keyword>
<dbReference type="OrthoDB" id="1899156at2759"/>
<name>A0A5A7R8P7_STRAF</name>
<dbReference type="InterPro" id="IPR040339">
    <property type="entry name" value="At1g16860-like"/>
</dbReference>
<dbReference type="AlphaFoldDB" id="A0A5A7R8P7"/>
<accession>A0A5A7R8P7</accession>
<evidence type="ECO:0000256" key="2">
    <source>
        <dbReference type="SAM" id="Phobius"/>
    </source>
</evidence>
<feature type="transmembrane region" description="Helical" evidence="2">
    <location>
        <begin position="224"/>
        <end position="246"/>
    </location>
</feature>
<keyword evidence="3" id="KW-0645">Protease</keyword>
<dbReference type="Proteomes" id="UP000325081">
    <property type="component" value="Unassembled WGS sequence"/>
</dbReference>
<organism evidence="3 4">
    <name type="scientific">Striga asiatica</name>
    <name type="common">Asiatic witchweed</name>
    <name type="synonym">Buchnera asiatica</name>
    <dbReference type="NCBI Taxonomy" id="4170"/>
    <lineage>
        <taxon>Eukaryota</taxon>
        <taxon>Viridiplantae</taxon>
        <taxon>Streptophyta</taxon>
        <taxon>Embryophyta</taxon>
        <taxon>Tracheophyta</taxon>
        <taxon>Spermatophyta</taxon>
        <taxon>Magnoliopsida</taxon>
        <taxon>eudicotyledons</taxon>
        <taxon>Gunneridae</taxon>
        <taxon>Pentapetalae</taxon>
        <taxon>asterids</taxon>
        <taxon>lamiids</taxon>
        <taxon>Lamiales</taxon>
        <taxon>Orobanchaceae</taxon>
        <taxon>Buchnereae</taxon>
        <taxon>Striga</taxon>
    </lineage>
</organism>
<keyword evidence="4" id="KW-1185">Reference proteome</keyword>
<dbReference type="GO" id="GO:0006508">
    <property type="term" value="P:proteolysis"/>
    <property type="evidence" value="ECO:0007669"/>
    <property type="project" value="UniProtKB-KW"/>
</dbReference>
<keyword evidence="2" id="KW-0812">Transmembrane</keyword>
<gene>
    <name evidence="3" type="ORF">STAS_31214</name>
</gene>
<proteinExistence type="predicted"/>
<feature type="compositionally biased region" description="Polar residues" evidence="1">
    <location>
        <begin position="115"/>
        <end position="130"/>
    </location>
</feature>
<dbReference type="PANTHER" id="PTHR33709:SF4">
    <property type="entry name" value="OS08G0230200 PROTEIN"/>
    <property type="match status" value="1"/>
</dbReference>
<comment type="caution">
    <text evidence="3">The sequence shown here is derived from an EMBL/GenBank/DDBJ whole genome shotgun (WGS) entry which is preliminary data.</text>
</comment>
<keyword evidence="3" id="KW-0378">Hydrolase</keyword>
<dbReference type="PANTHER" id="PTHR33709">
    <property type="entry name" value="OSJNBA0035M09.9 PROTEIN"/>
    <property type="match status" value="1"/>
</dbReference>
<reference evidence="4" key="1">
    <citation type="journal article" date="2019" name="Curr. Biol.">
        <title>Genome Sequence of Striga asiatica Provides Insight into the Evolution of Plant Parasitism.</title>
        <authorList>
            <person name="Yoshida S."/>
            <person name="Kim S."/>
            <person name="Wafula E.K."/>
            <person name="Tanskanen J."/>
            <person name="Kim Y.M."/>
            <person name="Honaas L."/>
            <person name="Yang Z."/>
            <person name="Spallek T."/>
            <person name="Conn C.E."/>
            <person name="Ichihashi Y."/>
            <person name="Cheong K."/>
            <person name="Cui S."/>
            <person name="Der J.P."/>
            <person name="Gundlach H."/>
            <person name="Jiao Y."/>
            <person name="Hori C."/>
            <person name="Ishida J.K."/>
            <person name="Kasahara H."/>
            <person name="Kiba T."/>
            <person name="Kim M.S."/>
            <person name="Koo N."/>
            <person name="Laohavisit A."/>
            <person name="Lee Y.H."/>
            <person name="Lumba S."/>
            <person name="McCourt P."/>
            <person name="Mortimer J.C."/>
            <person name="Mutuku J.M."/>
            <person name="Nomura T."/>
            <person name="Sasaki-Sekimoto Y."/>
            <person name="Seto Y."/>
            <person name="Wang Y."/>
            <person name="Wakatake T."/>
            <person name="Sakakibara H."/>
            <person name="Demura T."/>
            <person name="Yamaguchi S."/>
            <person name="Yoneyama K."/>
            <person name="Manabe R.I."/>
            <person name="Nelson D.C."/>
            <person name="Schulman A.H."/>
            <person name="Timko M.P."/>
            <person name="dePamphilis C.W."/>
            <person name="Choi D."/>
            <person name="Shirasu K."/>
        </authorList>
    </citation>
    <scope>NUCLEOTIDE SEQUENCE [LARGE SCALE GENOMIC DNA]</scope>
    <source>
        <strain evidence="4">cv. UVA1</strain>
    </source>
</reference>
<evidence type="ECO:0000313" key="4">
    <source>
        <dbReference type="Proteomes" id="UP000325081"/>
    </source>
</evidence>
<evidence type="ECO:0000313" key="3">
    <source>
        <dbReference type="EMBL" id="GER53680.1"/>
    </source>
</evidence>
<feature type="region of interest" description="Disordered" evidence="1">
    <location>
        <begin position="1"/>
        <end position="85"/>
    </location>
</feature>